<accession>A0A6J5NPS4</accession>
<proteinExistence type="predicted"/>
<organism evidence="1">
    <name type="scientific">uncultured Caudovirales phage</name>
    <dbReference type="NCBI Taxonomy" id="2100421"/>
    <lineage>
        <taxon>Viruses</taxon>
        <taxon>Duplodnaviria</taxon>
        <taxon>Heunggongvirae</taxon>
        <taxon>Uroviricota</taxon>
        <taxon>Caudoviricetes</taxon>
        <taxon>Peduoviridae</taxon>
        <taxon>Maltschvirus</taxon>
        <taxon>Maltschvirus maltsch</taxon>
    </lineage>
</organism>
<protein>
    <submittedName>
        <fullName evidence="1">Uncharacterized protein</fullName>
    </submittedName>
</protein>
<sequence>MIRVNIDKAKAIGHDIRRANREKEFAPLDTVIMKQIPGKDAQAAEAERQVIRDKYTAIQAEIDAAATPDEIKVALGV</sequence>
<dbReference type="EMBL" id="LR796661">
    <property type="protein sequence ID" value="CAB4157264.1"/>
    <property type="molecule type" value="Genomic_DNA"/>
</dbReference>
<name>A0A6J5NPS4_9CAUD</name>
<reference evidence="1" key="1">
    <citation type="submission" date="2020-04" db="EMBL/GenBank/DDBJ databases">
        <authorList>
            <person name="Chiriac C."/>
            <person name="Salcher M."/>
            <person name="Ghai R."/>
            <person name="Kavagutti S V."/>
        </authorList>
    </citation>
    <scope>NUCLEOTIDE SEQUENCE</scope>
</reference>
<gene>
    <name evidence="1" type="ORF">UFOVP682_16</name>
</gene>
<evidence type="ECO:0000313" key="1">
    <source>
        <dbReference type="EMBL" id="CAB4157264.1"/>
    </source>
</evidence>